<dbReference type="HOGENOM" id="CLU_2143615_0_0_3"/>
<dbReference type="EMBL" id="CP000554">
    <property type="protein sequence ID" value="ABM77134.1"/>
    <property type="molecule type" value="Genomic_DNA"/>
</dbReference>
<name>A2C6M4_PROM3</name>
<feature type="compositionally biased region" description="Low complexity" evidence="1">
    <location>
        <begin position="76"/>
        <end position="90"/>
    </location>
</feature>
<dbReference type="RefSeq" id="WP_011825059.1">
    <property type="nucleotide sequence ID" value="NC_008820.1"/>
</dbReference>
<evidence type="ECO:0000313" key="2">
    <source>
        <dbReference type="EMBL" id="ABM77134.1"/>
    </source>
</evidence>
<feature type="region of interest" description="Disordered" evidence="1">
    <location>
        <begin position="63"/>
        <end position="112"/>
    </location>
</feature>
<organism evidence="2 3">
    <name type="scientific">Prochlorococcus marinus (strain MIT 9303)</name>
    <dbReference type="NCBI Taxonomy" id="59922"/>
    <lineage>
        <taxon>Bacteria</taxon>
        <taxon>Bacillati</taxon>
        <taxon>Cyanobacteriota</taxon>
        <taxon>Cyanophyceae</taxon>
        <taxon>Synechococcales</taxon>
        <taxon>Prochlorococcaceae</taxon>
        <taxon>Prochlorococcus</taxon>
    </lineage>
</organism>
<accession>A2C6M4</accession>
<gene>
    <name evidence="2" type="ordered locus">P9303_03821</name>
</gene>
<dbReference type="AlphaFoldDB" id="A2C6M4"/>
<dbReference type="KEGG" id="pmf:P9303_03821"/>
<evidence type="ECO:0000313" key="3">
    <source>
        <dbReference type="Proteomes" id="UP000002274"/>
    </source>
</evidence>
<dbReference type="Proteomes" id="UP000002274">
    <property type="component" value="Chromosome"/>
</dbReference>
<dbReference type="STRING" id="59922.P9303_03821"/>
<evidence type="ECO:0000256" key="1">
    <source>
        <dbReference type="SAM" id="MobiDB-lite"/>
    </source>
</evidence>
<proteinExistence type="predicted"/>
<sequence>MSTPPNDRHTATRIEISLQEEVLGCLDDYCDVYAIDRSMAIGHLLQGALHSALPDPDWLKEDKQLTANASANSGDSTSKTSPAKKSTATPMAPRNEALAANPLIQKRHNTQA</sequence>
<protein>
    <submittedName>
        <fullName evidence="2">Possible Helix-turn-helix protein, copG family protein</fullName>
    </submittedName>
</protein>
<reference evidence="2 3" key="1">
    <citation type="journal article" date="2007" name="PLoS Genet.">
        <title>Patterns and implications of gene gain and loss in the evolution of Prochlorococcus.</title>
        <authorList>
            <person name="Kettler G.C."/>
            <person name="Martiny A.C."/>
            <person name="Huang K."/>
            <person name="Zucker J."/>
            <person name="Coleman M.L."/>
            <person name="Rodrigue S."/>
            <person name="Chen F."/>
            <person name="Lapidus A."/>
            <person name="Ferriera S."/>
            <person name="Johnson J."/>
            <person name="Steglich C."/>
            <person name="Church G.M."/>
            <person name="Richardson P."/>
            <person name="Chisholm S.W."/>
        </authorList>
    </citation>
    <scope>NUCLEOTIDE SEQUENCE [LARGE SCALE GENOMIC DNA]</scope>
    <source>
        <strain evidence="2 3">MIT 9303</strain>
    </source>
</reference>
<feature type="compositionally biased region" description="Polar residues" evidence="1">
    <location>
        <begin position="65"/>
        <end position="75"/>
    </location>
</feature>
<dbReference type="BioCyc" id="PMAR59922:G1G80-355-MONOMER"/>